<dbReference type="SUPFAM" id="SSF47648">
    <property type="entry name" value="Nucleoside phosphorylase/phosphoribosyltransferase N-terminal domain"/>
    <property type="match status" value="1"/>
</dbReference>
<dbReference type="FunFam" id="3.40.1030.10:FF:000001">
    <property type="entry name" value="Thymidine phosphorylase"/>
    <property type="match status" value="1"/>
</dbReference>
<evidence type="ECO:0000256" key="1">
    <source>
        <dbReference type="ARBA" id="ARBA00006915"/>
    </source>
</evidence>
<dbReference type="PANTHER" id="PTHR10515:SF0">
    <property type="entry name" value="THYMIDINE PHOSPHORYLASE"/>
    <property type="match status" value="1"/>
</dbReference>
<dbReference type="Gene3D" id="3.40.1030.10">
    <property type="entry name" value="Nucleoside phosphorylase/phosphoribosyltransferase catalytic domain"/>
    <property type="match status" value="1"/>
</dbReference>
<dbReference type="EMBL" id="VTWH01000001">
    <property type="protein sequence ID" value="KAA0972029.1"/>
    <property type="molecule type" value="Genomic_DNA"/>
</dbReference>
<dbReference type="InterPro" id="IPR036566">
    <property type="entry name" value="PYNP-like_C_sf"/>
</dbReference>
<dbReference type="NCBIfam" id="TIGR02643">
    <property type="entry name" value="T_phosphoryl"/>
    <property type="match status" value="1"/>
</dbReference>
<dbReference type="SMART" id="SM00941">
    <property type="entry name" value="PYNP_C"/>
    <property type="match status" value="1"/>
</dbReference>
<dbReference type="NCBIfam" id="TIGR02644">
    <property type="entry name" value="Y_phosphoryl"/>
    <property type="match status" value="1"/>
</dbReference>
<evidence type="ECO:0000256" key="3">
    <source>
        <dbReference type="ARBA" id="ARBA00011892"/>
    </source>
</evidence>
<evidence type="ECO:0000313" key="10">
    <source>
        <dbReference type="Proteomes" id="UP000324738"/>
    </source>
</evidence>
<dbReference type="InterPro" id="IPR000312">
    <property type="entry name" value="Glycosyl_Trfase_fam3"/>
</dbReference>
<dbReference type="Gene3D" id="3.90.1170.30">
    <property type="entry name" value="Pyrimidine nucleoside phosphorylase-like, C-terminal domain"/>
    <property type="match status" value="1"/>
</dbReference>
<dbReference type="InterPro" id="IPR013102">
    <property type="entry name" value="PYNP_C"/>
</dbReference>
<evidence type="ECO:0000313" key="9">
    <source>
        <dbReference type="EMBL" id="KAA0972029.1"/>
    </source>
</evidence>
<name>A0A5B0E3P8_9HYPH</name>
<dbReference type="Pfam" id="PF07831">
    <property type="entry name" value="PYNP_C"/>
    <property type="match status" value="1"/>
</dbReference>
<dbReference type="EC" id="2.4.2.4" evidence="3 7"/>
<feature type="domain" description="Pyrimidine nucleoside phosphorylase C-terminal" evidence="8">
    <location>
        <begin position="349"/>
        <end position="423"/>
    </location>
</feature>
<keyword evidence="5 7" id="KW-0808">Transferase</keyword>
<evidence type="ECO:0000256" key="6">
    <source>
        <dbReference type="ARBA" id="ARBA00048550"/>
    </source>
</evidence>
<comment type="function">
    <text evidence="7">The enzymes which catalyze the reversible phosphorolysis of pyrimidine nucleosides are involved in the degradation of these compounds and in their utilization as carbon and energy sources, or in the rescue of pyrimidine bases for nucleotide synthesis.</text>
</comment>
<dbReference type="Gene3D" id="1.20.970.10">
    <property type="entry name" value="Transferase, Pyrimidine Nucleoside Phosphorylase, Chain C"/>
    <property type="match status" value="1"/>
</dbReference>
<reference evidence="9 10" key="1">
    <citation type="submission" date="2019-08" db="EMBL/GenBank/DDBJ databases">
        <title>Aureimonas fodiniaquatilis sp. nov., isolated from a coal mine wastewater.</title>
        <authorList>
            <person name="Kim W."/>
        </authorList>
    </citation>
    <scope>NUCLEOTIDE SEQUENCE [LARGE SCALE GENOMIC DNA]</scope>
    <source>
        <strain evidence="9 10">CAU 1482</strain>
    </source>
</reference>
<evidence type="ECO:0000259" key="8">
    <source>
        <dbReference type="SMART" id="SM00941"/>
    </source>
</evidence>
<proteinExistence type="inferred from homology"/>
<dbReference type="HAMAP" id="MF_01628">
    <property type="entry name" value="Thymid_phosp"/>
    <property type="match status" value="1"/>
</dbReference>
<accession>A0A5B0E3P8</accession>
<dbReference type="InterPro" id="IPR013465">
    <property type="entry name" value="Thymidine_Pase"/>
</dbReference>
<comment type="pathway">
    <text evidence="7">Pyrimidine metabolism; dTMP biosynthesis via salvage pathway; dTMP from thymine: step 1/2.</text>
</comment>
<organism evidence="9 10">
    <name type="scientific">Aureimonas fodinaquatilis</name>
    <dbReference type="NCBI Taxonomy" id="2565783"/>
    <lineage>
        <taxon>Bacteria</taxon>
        <taxon>Pseudomonadati</taxon>
        <taxon>Pseudomonadota</taxon>
        <taxon>Alphaproteobacteria</taxon>
        <taxon>Hyphomicrobiales</taxon>
        <taxon>Aurantimonadaceae</taxon>
        <taxon>Aureimonas</taxon>
    </lineage>
</organism>
<gene>
    <name evidence="7 9" type="primary">deoA</name>
    <name evidence="9" type="ORF">FPY71_02615</name>
</gene>
<evidence type="ECO:0000256" key="4">
    <source>
        <dbReference type="ARBA" id="ARBA00022676"/>
    </source>
</evidence>
<dbReference type="PANTHER" id="PTHR10515">
    <property type="entry name" value="THYMIDINE PHOSPHORYLASE"/>
    <property type="match status" value="1"/>
</dbReference>
<dbReference type="Pfam" id="PF02885">
    <property type="entry name" value="Glycos_trans_3N"/>
    <property type="match status" value="1"/>
</dbReference>
<keyword evidence="10" id="KW-1185">Reference proteome</keyword>
<dbReference type="AlphaFoldDB" id="A0A5B0E3P8"/>
<dbReference type="InterPro" id="IPR018090">
    <property type="entry name" value="Pyrmidine_PPas_bac/euk"/>
</dbReference>
<dbReference type="Pfam" id="PF00591">
    <property type="entry name" value="Glycos_transf_3"/>
    <property type="match status" value="1"/>
</dbReference>
<evidence type="ECO:0000256" key="5">
    <source>
        <dbReference type="ARBA" id="ARBA00022679"/>
    </source>
</evidence>
<dbReference type="SUPFAM" id="SSF54680">
    <property type="entry name" value="Pyrimidine nucleoside phosphorylase C-terminal domain"/>
    <property type="match status" value="1"/>
</dbReference>
<dbReference type="InterPro" id="IPR017459">
    <property type="entry name" value="Glycosyl_Trfase_fam3_N_dom"/>
</dbReference>
<dbReference type="NCBIfam" id="NF004490">
    <property type="entry name" value="PRK05820.1"/>
    <property type="match status" value="1"/>
</dbReference>
<dbReference type="InterPro" id="IPR035902">
    <property type="entry name" value="Nuc_phospho_transferase"/>
</dbReference>
<protein>
    <recommendedName>
        <fullName evidence="3 7">Thymidine phosphorylase</fullName>
        <ecNumber evidence="3 7">2.4.2.4</ecNumber>
    </recommendedName>
    <alternativeName>
        <fullName evidence="7">TdRPase</fullName>
    </alternativeName>
</protein>
<dbReference type="PIRSF" id="PIRSF000478">
    <property type="entry name" value="TP_PyNP"/>
    <property type="match status" value="1"/>
</dbReference>
<evidence type="ECO:0000256" key="2">
    <source>
        <dbReference type="ARBA" id="ARBA00011738"/>
    </source>
</evidence>
<dbReference type="GO" id="GO:0009032">
    <property type="term" value="F:thymidine phosphorylase activity"/>
    <property type="evidence" value="ECO:0007669"/>
    <property type="project" value="UniProtKB-UniRule"/>
</dbReference>
<comment type="caution">
    <text evidence="9">The sequence shown here is derived from an EMBL/GenBank/DDBJ whole genome shotgun (WGS) entry which is preliminary data.</text>
</comment>
<dbReference type="GO" id="GO:0005829">
    <property type="term" value="C:cytosol"/>
    <property type="evidence" value="ECO:0007669"/>
    <property type="project" value="TreeGrafter"/>
</dbReference>
<evidence type="ECO:0000256" key="7">
    <source>
        <dbReference type="HAMAP-Rule" id="MF_01628"/>
    </source>
</evidence>
<dbReference type="PROSITE" id="PS00647">
    <property type="entry name" value="THYMID_PHOSPHORYLASE"/>
    <property type="match status" value="1"/>
</dbReference>
<dbReference type="GO" id="GO:0004645">
    <property type="term" value="F:1,4-alpha-oligoglucan phosphorylase activity"/>
    <property type="evidence" value="ECO:0007669"/>
    <property type="project" value="InterPro"/>
</dbReference>
<dbReference type="InterPro" id="IPR000053">
    <property type="entry name" value="Thymidine/pyrmidine_PPase"/>
</dbReference>
<dbReference type="InterPro" id="IPR036320">
    <property type="entry name" value="Glycosyl_Trfase_fam3_N_dom_sf"/>
</dbReference>
<dbReference type="GO" id="GO:0006206">
    <property type="term" value="P:pyrimidine nucleobase metabolic process"/>
    <property type="evidence" value="ECO:0007669"/>
    <property type="project" value="InterPro"/>
</dbReference>
<dbReference type="OrthoDB" id="9763887at2"/>
<keyword evidence="4 7" id="KW-0328">Glycosyltransferase</keyword>
<dbReference type="InterPro" id="IPR017872">
    <property type="entry name" value="Pyrmidine_PPase_CS"/>
</dbReference>
<dbReference type="Proteomes" id="UP000324738">
    <property type="component" value="Unassembled WGS sequence"/>
</dbReference>
<dbReference type="GO" id="GO:0046104">
    <property type="term" value="P:thymidine metabolic process"/>
    <property type="evidence" value="ECO:0007669"/>
    <property type="project" value="UniProtKB-UniRule"/>
</dbReference>
<sequence length="438" mass="45110">MPILPQEIIRAKRDGEALDSADIKALVQGFGNEQVTDAQIAAFAMAVFFQGLNRDETVALTEAMRDSGRVLEWSHLDRPVVDKHSTGGVGDNVSLMLAPIVAACGAAVPMIAGRGLGHTGGTLDKLEAIPGYNVRPEPKVFRDAVASVGCAIVGQSGDIAPADGRFYATRDVTATVESIPLITASILSKKLAAGLPALVLDVKIGSGAFMVKPDDAHTLARGLVSVAQAAGVKTSALLTDMNEPLATAAGNGVEVRNAVMFLTGEQRDPRLHEVTLALAAQMLVLSGIASDVSAALQKAQSVLDSGAALDVFSRMVFALGGPADFVERMDEHMPAAPVIRPVLAGQGGTVAAIDARALGLAVVGLGGGRTRPQDAVDHAVGLTKLQGIGARLEADTPLAIVHARTQSAFDAAAAGIKAAYRFGDPASVVSNPVIVDQY</sequence>
<dbReference type="SUPFAM" id="SSF52418">
    <property type="entry name" value="Nucleoside phosphorylase/phosphoribosyltransferase catalytic domain"/>
    <property type="match status" value="1"/>
</dbReference>
<comment type="catalytic activity">
    <reaction evidence="6 7">
        <text>thymidine + phosphate = 2-deoxy-alpha-D-ribose 1-phosphate + thymine</text>
        <dbReference type="Rhea" id="RHEA:16037"/>
        <dbReference type="ChEBI" id="CHEBI:17748"/>
        <dbReference type="ChEBI" id="CHEBI:17821"/>
        <dbReference type="ChEBI" id="CHEBI:43474"/>
        <dbReference type="ChEBI" id="CHEBI:57259"/>
        <dbReference type="EC" id="2.4.2.4"/>
    </reaction>
</comment>
<dbReference type="RefSeq" id="WP_149297355.1">
    <property type="nucleotide sequence ID" value="NZ_VTWH01000001.1"/>
</dbReference>
<comment type="similarity">
    <text evidence="1 7">Belongs to the thymidine/pyrimidine-nucleoside phosphorylase family.</text>
</comment>
<comment type="subunit">
    <text evidence="2 7">Homodimer.</text>
</comment>
<dbReference type="UniPathway" id="UPA00578">
    <property type="reaction ID" value="UER00638"/>
</dbReference>